<evidence type="ECO:0000259" key="5">
    <source>
        <dbReference type="SMART" id="SM01340"/>
    </source>
</evidence>
<proteinExistence type="inferred from homology"/>
<dbReference type="InterPro" id="IPR037198">
    <property type="entry name" value="MutL_C_sf"/>
</dbReference>
<dbReference type="FunFam" id="3.30.565.10:FF:000003">
    <property type="entry name" value="DNA mismatch repair endonuclease MutL"/>
    <property type="match status" value="1"/>
</dbReference>
<dbReference type="SUPFAM" id="SSF55874">
    <property type="entry name" value="ATPase domain of HSP90 chaperone/DNA topoisomerase II/histidine kinase"/>
    <property type="match status" value="1"/>
</dbReference>
<name>A0A3B1BNW6_9ZZZZ</name>
<dbReference type="InterPro" id="IPR014790">
    <property type="entry name" value="MutL_C"/>
</dbReference>
<sequence>MSPAASIHLLSRQLANQIAAGEVVERPASILKELLENSLDAGARQIDIDVEQGGIKRIAIRDDGHGIAADELVLAVSRHATSKIHSLDDLESIVSMGFRGEALASISSVSHLQLTSRQADSEQAWQLQISDADLTPGKPIPAAHPPGTSVETRDLFYNIPARRKFLRSERTEYRHLEDVVRRVALARFDVGFRFRHNQRELFNLPIAADQSAQERRLARLCGKAFVQQVQHLDAASSGPPQLQLSGWVLPPEAARSQADLQYFFVNGRIIRDRLVNHALRQAYAERIFPGRHPAWVLYLQLDPQQVDVNVHPTKHEVRFREARQVHDFLCHSLMQVFASASDSGAGADKLAASSRWLKPAEGNVVLETGSPVYRQAVSPRSSAPPSQQSRAGYERLRTLAASRVSPSVAETLPATALDNEAPIGRSLAMVGDCLVVEGENTLLLVDIPAARACLLKQHLQRYLDDDAVSQPLLFPLLLQLDEQQRRGLQQQEALLKILGFEWTQPDLDSLQLRAVPAVLRELDFQQWLPALLTSFAADKVDDPLAILTHQAINSMASGSQSEAEDVLAQLWASQISVAGIWRELNADELLGLIDAG</sequence>
<dbReference type="Pfam" id="PF01119">
    <property type="entry name" value="DNA_mis_repair"/>
    <property type="match status" value="1"/>
</dbReference>
<dbReference type="InterPro" id="IPR020568">
    <property type="entry name" value="Ribosomal_Su5_D2-typ_SF"/>
</dbReference>
<evidence type="ECO:0000256" key="3">
    <source>
        <dbReference type="ARBA" id="ARBA00023204"/>
    </source>
</evidence>
<dbReference type="Pfam" id="PF13589">
    <property type="entry name" value="HATPase_c_3"/>
    <property type="match status" value="1"/>
</dbReference>
<organism evidence="6">
    <name type="scientific">hydrothermal vent metagenome</name>
    <dbReference type="NCBI Taxonomy" id="652676"/>
    <lineage>
        <taxon>unclassified sequences</taxon>
        <taxon>metagenomes</taxon>
        <taxon>ecological metagenomes</taxon>
    </lineage>
</organism>
<dbReference type="EMBL" id="UOFZ01000104">
    <property type="protein sequence ID" value="VAX13188.1"/>
    <property type="molecule type" value="Genomic_DNA"/>
</dbReference>
<protein>
    <submittedName>
        <fullName evidence="6">DNA mismatch repair protein MutL</fullName>
    </submittedName>
</protein>
<dbReference type="InterPro" id="IPR042120">
    <property type="entry name" value="MutL_C_dimsub"/>
</dbReference>
<dbReference type="HAMAP" id="MF_00149">
    <property type="entry name" value="DNA_mis_repair"/>
    <property type="match status" value="1"/>
</dbReference>
<dbReference type="InterPro" id="IPR042121">
    <property type="entry name" value="MutL_C_regsub"/>
</dbReference>
<dbReference type="Gene3D" id="3.30.1540.20">
    <property type="entry name" value="MutL, C-terminal domain, dimerisation subdomain"/>
    <property type="match status" value="1"/>
</dbReference>
<dbReference type="NCBIfam" id="TIGR00585">
    <property type="entry name" value="mutl"/>
    <property type="match status" value="1"/>
</dbReference>
<accession>A0A3B1BNW6</accession>
<dbReference type="SUPFAM" id="SSF54211">
    <property type="entry name" value="Ribosomal protein S5 domain 2-like"/>
    <property type="match status" value="1"/>
</dbReference>
<dbReference type="InterPro" id="IPR013507">
    <property type="entry name" value="DNA_mismatch_S5_2-like"/>
</dbReference>
<dbReference type="PANTHER" id="PTHR10073:SF12">
    <property type="entry name" value="DNA MISMATCH REPAIR PROTEIN MLH1"/>
    <property type="match status" value="1"/>
</dbReference>
<dbReference type="InterPro" id="IPR014721">
    <property type="entry name" value="Ribsml_uS5_D2-typ_fold_subgr"/>
</dbReference>
<dbReference type="SMART" id="SM00853">
    <property type="entry name" value="MutL_C"/>
    <property type="match status" value="1"/>
</dbReference>
<dbReference type="CDD" id="cd16926">
    <property type="entry name" value="HATPase_MutL-MLH-PMS-like"/>
    <property type="match status" value="1"/>
</dbReference>
<dbReference type="PROSITE" id="PS00058">
    <property type="entry name" value="DNA_MISMATCH_REPAIR_1"/>
    <property type="match status" value="1"/>
</dbReference>
<evidence type="ECO:0000256" key="1">
    <source>
        <dbReference type="ARBA" id="ARBA00006082"/>
    </source>
</evidence>
<reference evidence="6" key="1">
    <citation type="submission" date="2018-06" db="EMBL/GenBank/DDBJ databases">
        <authorList>
            <person name="Zhirakovskaya E."/>
        </authorList>
    </citation>
    <scope>NUCLEOTIDE SEQUENCE</scope>
</reference>
<dbReference type="GO" id="GO:0006298">
    <property type="term" value="P:mismatch repair"/>
    <property type="evidence" value="ECO:0007669"/>
    <property type="project" value="InterPro"/>
</dbReference>
<dbReference type="AlphaFoldDB" id="A0A3B1BNW6"/>
<dbReference type="GO" id="GO:0016887">
    <property type="term" value="F:ATP hydrolysis activity"/>
    <property type="evidence" value="ECO:0007669"/>
    <property type="project" value="InterPro"/>
</dbReference>
<evidence type="ECO:0000256" key="2">
    <source>
        <dbReference type="ARBA" id="ARBA00022763"/>
    </source>
</evidence>
<dbReference type="PANTHER" id="PTHR10073">
    <property type="entry name" value="DNA MISMATCH REPAIR PROTEIN MLH, PMS, MUTL"/>
    <property type="match status" value="1"/>
</dbReference>
<dbReference type="GO" id="GO:0030983">
    <property type="term" value="F:mismatched DNA binding"/>
    <property type="evidence" value="ECO:0007669"/>
    <property type="project" value="InterPro"/>
</dbReference>
<dbReference type="InterPro" id="IPR036890">
    <property type="entry name" value="HATPase_C_sf"/>
</dbReference>
<dbReference type="GO" id="GO:0032300">
    <property type="term" value="C:mismatch repair complex"/>
    <property type="evidence" value="ECO:0007669"/>
    <property type="project" value="InterPro"/>
</dbReference>
<dbReference type="Gene3D" id="3.30.230.10">
    <property type="match status" value="1"/>
</dbReference>
<keyword evidence="2" id="KW-0227">DNA damage</keyword>
<gene>
    <name evidence="6" type="ORF">MNBD_GAMMA24-1948</name>
</gene>
<dbReference type="CDD" id="cd03482">
    <property type="entry name" value="MutL_Trans_MutL"/>
    <property type="match status" value="1"/>
</dbReference>
<evidence type="ECO:0000259" key="4">
    <source>
        <dbReference type="SMART" id="SM00853"/>
    </source>
</evidence>
<dbReference type="SUPFAM" id="SSF118116">
    <property type="entry name" value="DNA mismatch repair protein MutL"/>
    <property type="match status" value="1"/>
</dbReference>
<feature type="domain" description="MutL C-terminal dimerisation" evidence="4">
    <location>
        <begin position="426"/>
        <end position="567"/>
    </location>
</feature>
<dbReference type="Pfam" id="PF08676">
    <property type="entry name" value="MutL_C"/>
    <property type="match status" value="1"/>
</dbReference>
<dbReference type="InterPro" id="IPR002099">
    <property type="entry name" value="MutL/Mlh/PMS"/>
</dbReference>
<evidence type="ECO:0000313" key="6">
    <source>
        <dbReference type="EMBL" id="VAX13188.1"/>
    </source>
</evidence>
<dbReference type="SMART" id="SM01340">
    <property type="entry name" value="DNA_mis_repair"/>
    <property type="match status" value="1"/>
</dbReference>
<dbReference type="Gene3D" id="3.30.565.10">
    <property type="entry name" value="Histidine kinase-like ATPase, C-terminal domain"/>
    <property type="match status" value="1"/>
</dbReference>
<dbReference type="GO" id="GO:0005524">
    <property type="term" value="F:ATP binding"/>
    <property type="evidence" value="ECO:0007669"/>
    <property type="project" value="InterPro"/>
</dbReference>
<feature type="domain" description="DNA mismatch repair protein S5" evidence="5">
    <location>
        <begin position="217"/>
        <end position="338"/>
    </location>
</feature>
<comment type="similarity">
    <text evidence="1">Belongs to the DNA mismatch repair MutL/HexB family.</text>
</comment>
<dbReference type="InterPro" id="IPR020667">
    <property type="entry name" value="DNA_mismatch_repair_MutL"/>
</dbReference>
<dbReference type="Gene3D" id="3.30.1370.100">
    <property type="entry name" value="MutL, C-terminal domain, regulatory subdomain"/>
    <property type="match status" value="1"/>
</dbReference>
<keyword evidence="3" id="KW-0234">DNA repair</keyword>
<dbReference type="InterPro" id="IPR038973">
    <property type="entry name" value="MutL/Mlh/Pms-like"/>
</dbReference>
<dbReference type="InterPro" id="IPR014762">
    <property type="entry name" value="DNA_mismatch_repair_CS"/>
</dbReference>
<dbReference type="GO" id="GO:0140664">
    <property type="term" value="F:ATP-dependent DNA damage sensor activity"/>
    <property type="evidence" value="ECO:0007669"/>
    <property type="project" value="InterPro"/>
</dbReference>